<evidence type="ECO:0000313" key="3">
    <source>
        <dbReference type="EMBL" id="OWZ15508.1"/>
    </source>
</evidence>
<sequence length="80" mass="9461">MTKHAQQVKVDKAKEAKRVEDAEWHDDNARKRAEIREAEEWERAKRAADAEVKHLLNMEADNKKYLGWAERKFAKDKGKK</sequence>
<keyword evidence="4" id="KW-1185">Reference proteome</keyword>
<feature type="compositionally biased region" description="Basic and acidic residues" evidence="2">
    <location>
        <begin position="9"/>
        <end position="22"/>
    </location>
</feature>
<dbReference type="AlphaFoldDB" id="A0A225WE39"/>
<organism evidence="3 4">
    <name type="scientific">Phytophthora megakarya</name>
    <dbReference type="NCBI Taxonomy" id="4795"/>
    <lineage>
        <taxon>Eukaryota</taxon>
        <taxon>Sar</taxon>
        <taxon>Stramenopiles</taxon>
        <taxon>Oomycota</taxon>
        <taxon>Peronosporomycetes</taxon>
        <taxon>Peronosporales</taxon>
        <taxon>Peronosporaceae</taxon>
        <taxon>Phytophthora</taxon>
    </lineage>
</organism>
<protein>
    <submittedName>
        <fullName evidence="3">Uncharacterized protein</fullName>
    </submittedName>
</protein>
<dbReference type="Proteomes" id="UP000198211">
    <property type="component" value="Unassembled WGS sequence"/>
</dbReference>
<evidence type="ECO:0000256" key="2">
    <source>
        <dbReference type="SAM" id="MobiDB-lite"/>
    </source>
</evidence>
<gene>
    <name evidence="3" type="ORF">PHMEG_00010837</name>
</gene>
<dbReference type="EMBL" id="NBNE01001110">
    <property type="protein sequence ID" value="OWZ15508.1"/>
    <property type="molecule type" value="Genomic_DNA"/>
</dbReference>
<keyword evidence="1" id="KW-0175">Coiled coil</keyword>
<accession>A0A225WE39</accession>
<feature type="coiled-coil region" evidence="1">
    <location>
        <begin position="31"/>
        <end position="58"/>
    </location>
</feature>
<dbReference type="STRING" id="4795.A0A225WE39"/>
<comment type="caution">
    <text evidence="3">The sequence shown here is derived from an EMBL/GenBank/DDBJ whole genome shotgun (WGS) entry which is preliminary data.</text>
</comment>
<name>A0A225WE39_9STRA</name>
<evidence type="ECO:0000313" key="4">
    <source>
        <dbReference type="Proteomes" id="UP000198211"/>
    </source>
</evidence>
<proteinExistence type="predicted"/>
<reference evidence="4" key="1">
    <citation type="submission" date="2017-03" db="EMBL/GenBank/DDBJ databases">
        <title>Phytopthora megakarya and P. palmivora, two closely related causual agents of cacao black pod achieved similar genome size and gene model numbers by different mechanisms.</title>
        <authorList>
            <person name="Ali S."/>
            <person name="Shao J."/>
            <person name="Larry D.J."/>
            <person name="Kronmiller B."/>
            <person name="Shen D."/>
            <person name="Strem M.D."/>
            <person name="Melnick R.L."/>
            <person name="Guiltinan M.J."/>
            <person name="Tyler B.M."/>
            <person name="Meinhardt L.W."/>
            <person name="Bailey B.A."/>
        </authorList>
    </citation>
    <scope>NUCLEOTIDE SEQUENCE [LARGE SCALE GENOMIC DNA]</scope>
    <source>
        <strain evidence="4">zdho120</strain>
    </source>
</reference>
<evidence type="ECO:0000256" key="1">
    <source>
        <dbReference type="SAM" id="Coils"/>
    </source>
</evidence>
<feature type="region of interest" description="Disordered" evidence="2">
    <location>
        <begin position="1"/>
        <end position="22"/>
    </location>
</feature>